<proteinExistence type="predicted"/>
<dbReference type="GO" id="GO:0016018">
    <property type="term" value="F:cyclosporin A binding"/>
    <property type="evidence" value="ECO:0007669"/>
    <property type="project" value="TreeGrafter"/>
</dbReference>
<feature type="domain" description="PPIase cyclophilin-type" evidence="7">
    <location>
        <begin position="24"/>
        <end position="177"/>
    </location>
</feature>
<dbReference type="AlphaFoldDB" id="A0A2N1JHE6"/>
<comment type="catalytic activity">
    <reaction evidence="1">
        <text>[protein]-peptidylproline (omega=180) = [protein]-peptidylproline (omega=0)</text>
        <dbReference type="Rhea" id="RHEA:16237"/>
        <dbReference type="Rhea" id="RHEA-COMP:10747"/>
        <dbReference type="Rhea" id="RHEA-COMP:10748"/>
        <dbReference type="ChEBI" id="CHEBI:83833"/>
        <dbReference type="ChEBI" id="CHEBI:83834"/>
        <dbReference type="EC" id="5.2.1.8"/>
    </reaction>
</comment>
<dbReference type="InterPro" id="IPR029000">
    <property type="entry name" value="Cyclophilin-like_dom_sf"/>
</dbReference>
<keyword evidence="4" id="KW-0413">Isomerase</keyword>
<dbReference type="GO" id="GO:0006457">
    <property type="term" value="P:protein folding"/>
    <property type="evidence" value="ECO:0007669"/>
    <property type="project" value="InterPro"/>
</dbReference>
<organism evidence="8 9">
    <name type="scientific">Malassezia vespertilionis</name>
    <dbReference type="NCBI Taxonomy" id="2020962"/>
    <lineage>
        <taxon>Eukaryota</taxon>
        <taxon>Fungi</taxon>
        <taxon>Dikarya</taxon>
        <taxon>Basidiomycota</taxon>
        <taxon>Ustilaginomycotina</taxon>
        <taxon>Malasseziomycetes</taxon>
        <taxon>Malasseziales</taxon>
        <taxon>Malasseziaceae</taxon>
        <taxon>Malassezia</taxon>
    </lineage>
</organism>
<dbReference type="Gene3D" id="1.25.40.10">
    <property type="entry name" value="Tetratricopeptide repeat domain"/>
    <property type="match status" value="1"/>
</dbReference>
<sequence>MSNPVVYFDICFAGEPAPSRAGENRVVLELFADRVPKTAENFRALCTGEKGTGQAGKPLSYKGSAFHRVIPHFMIQGGDFTNGNGTGGESIYGEKFEDEKLDGKHDVPFLLSMANAGPNTNGSQFFITTVPTPHLDGKHVVFGRALRGKNVVRRIENAQIGENDRPAQEITISDCGQFAPNQVCDPAFDYGIEPDESGDTYETFPDDHNVDLEEKPEEALRIATDLKGIGARLVAQGKWALALEKYQKGLRYLMVNPHLPDSHAGNTEFVQAYTAMRTPLQLNGALCALKMTPPRYEVALQLASQVMERGGSKAPGAPCAADLAKGYFRHAAALSGMKRDEEAKNDLELALQHAPEDAGILREKAAVVQRMQMRLQKQRAAYSKMFSS</sequence>
<dbReference type="GO" id="GO:0005737">
    <property type="term" value="C:cytoplasm"/>
    <property type="evidence" value="ECO:0007669"/>
    <property type="project" value="TreeGrafter"/>
</dbReference>
<dbReference type="EC" id="5.2.1.8" evidence="2"/>
<gene>
    <name evidence="8" type="primary">CPR6</name>
    <name evidence="8" type="ORF">MVES_000377</name>
</gene>
<dbReference type="GeneID" id="80899907"/>
<dbReference type="EMBL" id="KZ454987">
    <property type="protein sequence ID" value="PKI85961.1"/>
    <property type="molecule type" value="Genomic_DNA"/>
</dbReference>
<evidence type="ECO:0000256" key="5">
    <source>
        <dbReference type="ARBA" id="ARBA00074451"/>
    </source>
</evidence>
<keyword evidence="9" id="KW-1185">Reference proteome</keyword>
<dbReference type="PANTHER" id="PTHR11071">
    <property type="entry name" value="PEPTIDYL-PROLYL CIS-TRANS ISOMERASE"/>
    <property type="match status" value="1"/>
</dbReference>
<dbReference type="PRINTS" id="PR00153">
    <property type="entry name" value="CSAPPISMRASE"/>
</dbReference>
<reference evidence="8 9" key="1">
    <citation type="submission" date="2017-10" db="EMBL/GenBank/DDBJ databases">
        <title>A novel species of cold-tolerant Malassezia isolated from bats.</title>
        <authorList>
            <person name="Lorch J.M."/>
            <person name="Palmer J.M."/>
            <person name="Vanderwolf K.J."/>
            <person name="Schmidt K.Z."/>
            <person name="Verant M.L."/>
            <person name="Weller T.J."/>
            <person name="Blehert D.S."/>
        </authorList>
    </citation>
    <scope>NUCLEOTIDE SEQUENCE [LARGE SCALE GENOMIC DNA]</scope>
    <source>
        <strain evidence="8 9">NWHC:44797-103</strain>
    </source>
</reference>
<evidence type="ECO:0000256" key="1">
    <source>
        <dbReference type="ARBA" id="ARBA00000971"/>
    </source>
</evidence>
<dbReference type="SUPFAM" id="SSF50891">
    <property type="entry name" value="Cyclophilin-like"/>
    <property type="match status" value="1"/>
</dbReference>
<dbReference type="FunFam" id="2.40.100.10:FF:000022">
    <property type="entry name" value="Peptidyl-prolyl cis-trans isomerase CYP95"/>
    <property type="match status" value="1"/>
</dbReference>
<dbReference type="Pfam" id="PF00160">
    <property type="entry name" value="Pro_isomerase"/>
    <property type="match status" value="1"/>
</dbReference>
<dbReference type="InterPro" id="IPR020892">
    <property type="entry name" value="Cyclophilin-type_PPIase_CS"/>
</dbReference>
<keyword evidence="3" id="KW-0697">Rotamase</keyword>
<name>A0A2N1JHE6_9BASI</name>
<accession>A0A2N1JHE6</accession>
<evidence type="ECO:0000256" key="2">
    <source>
        <dbReference type="ARBA" id="ARBA00013194"/>
    </source>
</evidence>
<dbReference type="PROSITE" id="PS50072">
    <property type="entry name" value="CSA_PPIASE_2"/>
    <property type="match status" value="1"/>
</dbReference>
<protein>
    <recommendedName>
        <fullName evidence="5">Peptidyl-prolyl cis-trans isomerase D</fullName>
        <ecNumber evidence="2">5.2.1.8</ecNumber>
    </recommendedName>
    <alternativeName>
        <fullName evidence="6">Rotamase D</fullName>
    </alternativeName>
</protein>
<dbReference type="Proteomes" id="UP000232875">
    <property type="component" value="Unassembled WGS sequence"/>
</dbReference>
<dbReference type="GO" id="GO:0003755">
    <property type="term" value="F:peptidyl-prolyl cis-trans isomerase activity"/>
    <property type="evidence" value="ECO:0007669"/>
    <property type="project" value="UniProtKB-KW"/>
</dbReference>
<dbReference type="STRING" id="2020962.A0A2N1JHE6"/>
<dbReference type="CDD" id="cd01926">
    <property type="entry name" value="cyclophilin_ABH_like"/>
    <property type="match status" value="1"/>
</dbReference>
<dbReference type="OrthoDB" id="193499at2759"/>
<evidence type="ECO:0000259" key="7">
    <source>
        <dbReference type="PROSITE" id="PS50072"/>
    </source>
</evidence>
<dbReference type="PROSITE" id="PS00170">
    <property type="entry name" value="CSA_PPIASE_1"/>
    <property type="match status" value="1"/>
</dbReference>
<dbReference type="Gene3D" id="2.40.100.10">
    <property type="entry name" value="Cyclophilin-like"/>
    <property type="match status" value="1"/>
</dbReference>
<evidence type="ECO:0000256" key="3">
    <source>
        <dbReference type="ARBA" id="ARBA00023110"/>
    </source>
</evidence>
<evidence type="ECO:0000313" key="8">
    <source>
        <dbReference type="EMBL" id="PKI85961.1"/>
    </source>
</evidence>
<dbReference type="RefSeq" id="XP_056061235.1">
    <property type="nucleotide sequence ID" value="XM_056205260.1"/>
</dbReference>
<dbReference type="InterPro" id="IPR011990">
    <property type="entry name" value="TPR-like_helical_dom_sf"/>
</dbReference>
<dbReference type="InterPro" id="IPR002130">
    <property type="entry name" value="Cyclophilin-type_PPIase_dom"/>
</dbReference>
<dbReference type="PANTHER" id="PTHR11071:SF561">
    <property type="entry name" value="PEPTIDYL-PROLYL CIS-TRANS ISOMERASE D-RELATED"/>
    <property type="match status" value="1"/>
</dbReference>
<evidence type="ECO:0000313" key="9">
    <source>
        <dbReference type="Proteomes" id="UP000232875"/>
    </source>
</evidence>
<evidence type="ECO:0000256" key="6">
    <source>
        <dbReference type="ARBA" id="ARBA00076602"/>
    </source>
</evidence>
<evidence type="ECO:0000256" key="4">
    <source>
        <dbReference type="ARBA" id="ARBA00023235"/>
    </source>
</evidence>
<dbReference type="SUPFAM" id="SSF48452">
    <property type="entry name" value="TPR-like"/>
    <property type="match status" value="1"/>
</dbReference>